<dbReference type="PANTHER" id="PTHR48111:SF22">
    <property type="entry name" value="REGULATOR OF RPOS"/>
    <property type="match status" value="1"/>
</dbReference>
<dbReference type="InterPro" id="IPR011006">
    <property type="entry name" value="CheY-like_superfamily"/>
</dbReference>
<sequence>MRILLIEDDKDLCNLIQLHFLQAQYEADICYNGDDALFHIQNTYYDILVLDRMIPEIDGLSLLKIIRGQNIQTPVIIITALEKLQDKICGLDAGADDYITKPFEISELMARIRAISRRPVILHSAVTLNYKDLVLDVEKQTLSSASLSVSLSHKETRLLEVFIKNAELTLQRDYLLNSVWGADSDVDESNLDNYIYFLRKRLSKIEAETSIKTMHGIGYYLASTK</sequence>
<dbReference type="Pfam" id="PF00072">
    <property type="entry name" value="Response_reg"/>
    <property type="match status" value="1"/>
</dbReference>
<comment type="caution">
    <text evidence="12">The sequence shown here is derived from an EMBL/GenBank/DDBJ whole genome shotgun (WGS) entry which is preliminary data.</text>
</comment>
<dbReference type="GO" id="GO:0006355">
    <property type="term" value="P:regulation of DNA-templated transcription"/>
    <property type="evidence" value="ECO:0007669"/>
    <property type="project" value="InterPro"/>
</dbReference>
<keyword evidence="4" id="KW-0805">Transcription regulation</keyword>
<dbReference type="CDD" id="cd00383">
    <property type="entry name" value="trans_reg_C"/>
    <property type="match status" value="1"/>
</dbReference>
<dbReference type="SMART" id="SM00862">
    <property type="entry name" value="Trans_reg_C"/>
    <property type="match status" value="1"/>
</dbReference>
<dbReference type="EMBL" id="QGQD01000036">
    <property type="protein sequence ID" value="TLD01559.1"/>
    <property type="molecule type" value="Genomic_DNA"/>
</dbReference>
<evidence type="ECO:0000313" key="12">
    <source>
        <dbReference type="EMBL" id="TLD01559.1"/>
    </source>
</evidence>
<dbReference type="PROSITE" id="PS50110">
    <property type="entry name" value="RESPONSE_REGULATORY"/>
    <property type="match status" value="1"/>
</dbReference>
<dbReference type="RefSeq" id="WP_138002186.1">
    <property type="nucleotide sequence ID" value="NZ_QGQD01000036.1"/>
</dbReference>
<evidence type="ECO:0000259" key="11">
    <source>
        <dbReference type="PROSITE" id="PS51755"/>
    </source>
</evidence>
<evidence type="ECO:0000259" key="10">
    <source>
        <dbReference type="PROSITE" id="PS50110"/>
    </source>
</evidence>
<comment type="function">
    <text evidence="7">May play the central regulatory role in sporulation. It may be an element of the effector pathway responsible for the activation of sporulation genes in response to nutritional stress. Spo0A may act in concert with spo0H (a sigma factor) to control the expression of some genes that are critical to the sporulation process.</text>
</comment>
<organism evidence="12 13">
    <name type="scientific">Robinsoniella peoriensis</name>
    <dbReference type="NCBI Taxonomy" id="180332"/>
    <lineage>
        <taxon>Bacteria</taxon>
        <taxon>Bacillati</taxon>
        <taxon>Bacillota</taxon>
        <taxon>Clostridia</taxon>
        <taxon>Lachnospirales</taxon>
        <taxon>Lachnospiraceae</taxon>
        <taxon>Robinsoniella</taxon>
    </lineage>
</organism>
<dbReference type="PANTHER" id="PTHR48111">
    <property type="entry name" value="REGULATOR OF RPOS"/>
    <property type="match status" value="1"/>
</dbReference>
<evidence type="ECO:0000256" key="4">
    <source>
        <dbReference type="ARBA" id="ARBA00023015"/>
    </source>
</evidence>
<dbReference type="InterPro" id="IPR001867">
    <property type="entry name" value="OmpR/PhoB-type_DNA-bd"/>
</dbReference>
<dbReference type="PROSITE" id="PS51755">
    <property type="entry name" value="OMPR_PHOB"/>
    <property type="match status" value="1"/>
</dbReference>
<evidence type="ECO:0000256" key="7">
    <source>
        <dbReference type="ARBA" id="ARBA00024867"/>
    </source>
</evidence>
<keyword evidence="3" id="KW-0902">Two-component regulatory system</keyword>
<keyword evidence="2 8" id="KW-0597">Phosphoprotein</keyword>
<feature type="DNA-binding region" description="OmpR/PhoB-type" evidence="9">
    <location>
        <begin position="125"/>
        <end position="223"/>
    </location>
</feature>
<evidence type="ECO:0000256" key="3">
    <source>
        <dbReference type="ARBA" id="ARBA00023012"/>
    </source>
</evidence>
<evidence type="ECO:0000256" key="5">
    <source>
        <dbReference type="ARBA" id="ARBA00023125"/>
    </source>
</evidence>
<dbReference type="GO" id="GO:0000976">
    <property type="term" value="F:transcription cis-regulatory region binding"/>
    <property type="evidence" value="ECO:0007669"/>
    <property type="project" value="TreeGrafter"/>
</dbReference>
<accession>A0A4U8QAB6</accession>
<dbReference type="InterPro" id="IPR039420">
    <property type="entry name" value="WalR-like"/>
</dbReference>
<dbReference type="SUPFAM" id="SSF52172">
    <property type="entry name" value="CheY-like"/>
    <property type="match status" value="1"/>
</dbReference>
<dbReference type="InterPro" id="IPR036388">
    <property type="entry name" value="WH-like_DNA-bd_sf"/>
</dbReference>
<feature type="domain" description="OmpR/PhoB-type" evidence="11">
    <location>
        <begin position="125"/>
        <end position="223"/>
    </location>
</feature>
<evidence type="ECO:0000256" key="8">
    <source>
        <dbReference type="PROSITE-ProRule" id="PRU00169"/>
    </source>
</evidence>
<dbReference type="GO" id="GO:0005829">
    <property type="term" value="C:cytosol"/>
    <property type="evidence" value="ECO:0007669"/>
    <property type="project" value="TreeGrafter"/>
</dbReference>
<protein>
    <recommendedName>
        <fullName evidence="1">Stage 0 sporulation protein A homolog</fullName>
    </recommendedName>
</protein>
<dbReference type="Proteomes" id="UP000306509">
    <property type="component" value="Unassembled WGS sequence"/>
</dbReference>
<dbReference type="SUPFAM" id="SSF46894">
    <property type="entry name" value="C-terminal effector domain of the bipartite response regulators"/>
    <property type="match status" value="1"/>
</dbReference>
<evidence type="ECO:0000256" key="2">
    <source>
        <dbReference type="ARBA" id="ARBA00022553"/>
    </source>
</evidence>
<dbReference type="AlphaFoldDB" id="A0A4U8QAB6"/>
<evidence type="ECO:0000256" key="9">
    <source>
        <dbReference type="PROSITE-ProRule" id="PRU01091"/>
    </source>
</evidence>
<evidence type="ECO:0000256" key="1">
    <source>
        <dbReference type="ARBA" id="ARBA00018672"/>
    </source>
</evidence>
<name>A0A4U8QAB6_9FIRM</name>
<proteinExistence type="predicted"/>
<feature type="modified residue" description="4-aspartylphosphate" evidence="8">
    <location>
        <position position="51"/>
    </location>
</feature>
<reference evidence="12 13" key="1">
    <citation type="journal article" date="2019" name="Anaerobe">
        <title>Detection of Robinsoniella peoriensis in multiple bone samples of a trauma patient.</title>
        <authorList>
            <person name="Schrottner P."/>
            <person name="Hartwich K."/>
            <person name="Bunk B."/>
            <person name="Schober I."/>
            <person name="Helbig S."/>
            <person name="Rudolph W.W."/>
            <person name="Gunzer F."/>
        </authorList>
    </citation>
    <scope>NUCLEOTIDE SEQUENCE [LARGE SCALE GENOMIC DNA]</scope>
    <source>
        <strain evidence="12 13">DSM 106044</strain>
    </source>
</reference>
<gene>
    <name evidence="12" type="primary">arlR_1</name>
    <name evidence="12" type="ORF">DSM106044_01538</name>
</gene>
<dbReference type="GO" id="GO:0000156">
    <property type="term" value="F:phosphorelay response regulator activity"/>
    <property type="evidence" value="ECO:0007669"/>
    <property type="project" value="TreeGrafter"/>
</dbReference>
<dbReference type="InterPro" id="IPR001789">
    <property type="entry name" value="Sig_transdc_resp-reg_receiver"/>
</dbReference>
<dbReference type="InterPro" id="IPR016032">
    <property type="entry name" value="Sig_transdc_resp-reg_C-effctor"/>
</dbReference>
<dbReference type="Gene3D" id="6.10.250.690">
    <property type="match status" value="1"/>
</dbReference>
<dbReference type="Gene3D" id="1.10.10.10">
    <property type="entry name" value="Winged helix-like DNA-binding domain superfamily/Winged helix DNA-binding domain"/>
    <property type="match status" value="1"/>
</dbReference>
<keyword evidence="13" id="KW-1185">Reference proteome</keyword>
<dbReference type="GO" id="GO:0032993">
    <property type="term" value="C:protein-DNA complex"/>
    <property type="evidence" value="ECO:0007669"/>
    <property type="project" value="TreeGrafter"/>
</dbReference>
<dbReference type="SMART" id="SM00448">
    <property type="entry name" value="REC"/>
    <property type="match status" value="1"/>
</dbReference>
<keyword evidence="5 9" id="KW-0238">DNA-binding</keyword>
<dbReference type="STRING" id="180332.GCA_000797495_04747"/>
<evidence type="ECO:0000313" key="13">
    <source>
        <dbReference type="Proteomes" id="UP000306509"/>
    </source>
</evidence>
<keyword evidence="6" id="KW-0804">Transcription</keyword>
<dbReference type="Gene3D" id="3.40.50.2300">
    <property type="match status" value="1"/>
</dbReference>
<evidence type="ECO:0000256" key="6">
    <source>
        <dbReference type="ARBA" id="ARBA00023163"/>
    </source>
</evidence>
<dbReference type="Pfam" id="PF00486">
    <property type="entry name" value="Trans_reg_C"/>
    <property type="match status" value="1"/>
</dbReference>
<feature type="domain" description="Response regulatory" evidence="10">
    <location>
        <begin position="2"/>
        <end position="116"/>
    </location>
</feature>